<evidence type="ECO:0000313" key="4">
    <source>
        <dbReference type="EMBL" id="CAF1178807.1"/>
    </source>
</evidence>
<sequence>MFTWAISGQGTEYAPVDESSLILGTYFCSKIKECQYACHSNYFCRVFDYDSVSHRCRLFEGNLQTTGSLIISNSSTSTVGEIELYPELFTAYGNSCSACLDSRYLTCVNSTCRCLPRTYWTGSICASQNLRGGQCSDSNQCRIDRNYICLQFFQCGPDQFNHRILLWLWNTSNATVIAGQTGVPGNDTFSLNSPSDVFVDEKLGYMFVADFNNHRIVRYSIGSLNGIVVAGGNGPGTQRNQLFGPIGVYVSKKTGAIYIADQNNNRIQKWIVGDSQGVTIAGSPDGISGTSSLLLNMPNAVALNEEETSFQCLNGNPSDLNTDNLWHERVCMFHNVCLRKDGFNENYFIDYFYPSSIESLKSTIIRNISNKLLSLRHGSRIHHRENLIVARMKLNPINDLNLSEFNRNVTYLDNTYLIYQLLAHQDMNLGHFIFDDVFGLYSNLKQFRSTRFNSPNQNYVVAYETCYRFNEALQDLCYKFTEGIFPVVTSHRILSIDSLLHSSKRICFRQLIAGQGLSGAIGYYPKNLHRAPIFDEFRSDLLRIHGINPDLTPQHHHIVIVKKDGRRKFQNLNEIYTKIQTAPQYSGIKLTILDNFVSMTIADQLKLFQTITIVISPCGGISLLFSFLPRKSTLIVSGFAQPEKNGYRAERMEAVYWDYQSHLNVLHYPVESDDDFQLDSSLKKDDFVDVRNNADIILKTEKLFPLIDRAIIRASLQY</sequence>
<protein>
    <submittedName>
        <fullName evidence="4">Uncharacterized protein</fullName>
    </submittedName>
</protein>
<comment type="caution">
    <text evidence="4">The sequence shown here is derived from an EMBL/GenBank/DDBJ whole genome shotgun (WGS) entry which is preliminary data.</text>
</comment>
<feature type="domain" description="Glycosyltransferase 61 catalytic" evidence="3">
    <location>
        <begin position="549"/>
        <end position="633"/>
    </location>
</feature>
<evidence type="ECO:0000313" key="5">
    <source>
        <dbReference type="Proteomes" id="UP000663877"/>
    </source>
</evidence>
<proteinExistence type="predicted"/>
<evidence type="ECO:0000259" key="2">
    <source>
        <dbReference type="Pfam" id="PF00024"/>
    </source>
</evidence>
<dbReference type="SUPFAM" id="SSF63829">
    <property type="entry name" value="Calcium-dependent phosphotriesterase"/>
    <property type="match status" value="1"/>
</dbReference>
<dbReference type="Gene3D" id="3.50.4.10">
    <property type="entry name" value="Hepatocyte Growth Factor"/>
    <property type="match status" value="1"/>
</dbReference>
<dbReference type="GO" id="GO:0016757">
    <property type="term" value="F:glycosyltransferase activity"/>
    <property type="evidence" value="ECO:0007669"/>
    <property type="project" value="InterPro"/>
</dbReference>
<evidence type="ECO:0000259" key="3">
    <source>
        <dbReference type="Pfam" id="PF04577"/>
    </source>
</evidence>
<dbReference type="InterPro" id="IPR003609">
    <property type="entry name" value="Pan_app"/>
</dbReference>
<dbReference type="Pfam" id="PF01436">
    <property type="entry name" value="NHL"/>
    <property type="match status" value="1"/>
</dbReference>
<dbReference type="Pfam" id="PF04577">
    <property type="entry name" value="Glyco_transf_61"/>
    <property type="match status" value="1"/>
</dbReference>
<evidence type="ECO:0000256" key="1">
    <source>
        <dbReference type="ARBA" id="ARBA00022737"/>
    </source>
</evidence>
<accession>A0A814UZY8</accession>
<gene>
    <name evidence="4" type="ORF">BJG266_LOCUS25639</name>
</gene>
<keyword evidence="1" id="KW-0677">Repeat</keyword>
<feature type="domain" description="Apple" evidence="2">
    <location>
        <begin position="30"/>
        <end position="73"/>
    </location>
</feature>
<dbReference type="InterPro" id="IPR011042">
    <property type="entry name" value="6-blade_b-propeller_TolB-like"/>
</dbReference>
<name>A0A814UZY8_9BILA</name>
<dbReference type="InterPro" id="IPR049625">
    <property type="entry name" value="Glyco_transf_61_cat"/>
</dbReference>
<reference evidence="4" key="1">
    <citation type="submission" date="2021-02" db="EMBL/GenBank/DDBJ databases">
        <authorList>
            <person name="Nowell W R."/>
        </authorList>
    </citation>
    <scope>NUCLEOTIDE SEQUENCE</scope>
</reference>
<dbReference type="AlphaFoldDB" id="A0A814UZY8"/>
<dbReference type="Proteomes" id="UP000663877">
    <property type="component" value="Unassembled WGS sequence"/>
</dbReference>
<organism evidence="4 5">
    <name type="scientific">Adineta steineri</name>
    <dbReference type="NCBI Taxonomy" id="433720"/>
    <lineage>
        <taxon>Eukaryota</taxon>
        <taxon>Metazoa</taxon>
        <taxon>Spiralia</taxon>
        <taxon>Gnathifera</taxon>
        <taxon>Rotifera</taxon>
        <taxon>Eurotatoria</taxon>
        <taxon>Bdelloidea</taxon>
        <taxon>Adinetida</taxon>
        <taxon>Adinetidae</taxon>
        <taxon>Adineta</taxon>
    </lineage>
</organism>
<dbReference type="Pfam" id="PF00024">
    <property type="entry name" value="PAN_1"/>
    <property type="match status" value="1"/>
</dbReference>
<dbReference type="InterPro" id="IPR001258">
    <property type="entry name" value="NHL_repeat"/>
</dbReference>
<dbReference type="Gene3D" id="2.120.10.30">
    <property type="entry name" value="TolB, C-terminal domain"/>
    <property type="match status" value="1"/>
</dbReference>
<dbReference type="EMBL" id="CAJNOI010000201">
    <property type="protein sequence ID" value="CAF1178807.1"/>
    <property type="molecule type" value="Genomic_DNA"/>
</dbReference>
<dbReference type="SUPFAM" id="SSF57414">
    <property type="entry name" value="Hairpin loop containing domain-like"/>
    <property type="match status" value="1"/>
</dbReference>
<dbReference type="CDD" id="cd05819">
    <property type="entry name" value="NHL"/>
    <property type="match status" value="1"/>
</dbReference>